<dbReference type="PROSITE" id="PS50007">
    <property type="entry name" value="PIPLC_X_DOMAIN"/>
    <property type="match status" value="1"/>
</dbReference>
<dbReference type="EMBL" id="JABEVY010000400">
    <property type="protein sequence ID" value="KAF5233974.1"/>
    <property type="molecule type" value="Genomic_DNA"/>
</dbReference>
<organism evidence="2 3">
    <name type="scientific">Fusarium anthophilum</name>
    <dbReference type="NCBI Taxonomy" id="48485"/>
    <lineage>
        <taxon>Eukaryota</taxon>
        <taxon>Fungi</taxon>
        <taxon>Dikarya</taxon>
        <taxon>Ascomycota</taxon>
        <taxon>Pezizomycotina</taxon>
        <taxon>Sordariomycetes</taxon>
        <taxon>Hypocreomycetidae</taxon>
        <taxon>Hypocreales</taxon>
        <taxon>Nectriaceae</taxon>
        <taxon>Fusarium</taxon>
        <taxon>Fusarium fujikuroi species complex</taxon>
    </lineage>
</organism>
<feature type="compositionally biased region" description="Basic and acidic residues" evidence="1">
    <location>
        <begin position="268"/>
        <end position="278"/>
    </location>
</feature>
<comment type="caution">
    <text evidence="2">The sequence shown here is derived from an EMBL/GenBank/DDBJ whole genome shotgun (WGS) entry which is preliminary data.</text>
</comment>
<feature type="region of interest" description="Disordered" evidence="1">
    <location>
        <begin position="339"/>
        <end position="364"/>
    </location>
</feature>
<evidence type="ECO:0000313" key="2">
    <source>
        <dbReference type="EMBL" id="KAF5233974.1"/>
    </source>
</evidence>
<evidence type="ECO:0000256" key="1">
    <source>
        <dbReference type="SAM" id="MobiDB-lite"/>
    </source>
</evidence>
<feature type="compositionally biased region" description="Low complexity" evidence="1">
    <location>
        <begin position="343"/>
        <end position="356"/>
    </location>
</feature>
<sequence>MPFSRILSLQDDKWNNPEDSIGTFIGYLRGGRYRCWEAVGPARLAFSELSPDIKRCLETSSIPPADIVSWSIYMVGHTEENAAPKILICSTDSKTRKKMRKLIRDKAIEALLPLGYGVDGAVLADGPEPALGKRIFVVNPHSFSFRPATTGPIILQDGECYQVPDRKYDNHFYGHIVAGGPGARIAYLVPAEENSRDIQARLSVGLMWMPQQEEQGQHSTDDLNLGTFELEELQRDRFPESNIEVQQWLQQQPRSQPSRLILEHKTRYHDSGNHDEGRPANSLPSRDWSTISAASSGPQTRNKDTGPNASLGQNFSWFQLAAMSSQEAWVDVTQDTQRRTRDILPSPSHIDPSSSIAQRDEAAGSLSRRPVLPHDFADASETCFLWLFDPKRFSSVDTHAYSGQSSKISHLISHAIDHNGLIRRCDPQYIARKYSAGCQSSDSFVKAEGDRVKCSSLSEWNDKDFAGFRHHGVAVCLRCWRKFDEKEMKEHMAGRQISKAIWPGSNGQRQSTTHTQQYLSMDGPSLVPPVAGQSMGLLHNSVNDFIRRTPALQTTSEVVERPLRRPEERL</sequence>
<keyword evidence="3" id="KW-1185">Reference proteome</keyword>
<dbReference type="Proteomes" id="UP000573603">
    <property type="component" value="Unassembled WGS sequence"/>
</dbReference>
<reference evidence="2 3" key="1">
    <citation type="journal article" date="2020" name="BMC Genomics">
        <title>Correction to: Identification and distribution of gene clusters required for synthesis of sphingolipid metabolism inhibitors in diverse species of the filamentous fungus Fusarium.</title>
        <authorList>
            <person name="Kim H.S."/>
            <person name="Lohmar J.M."/>
            <person name="Busman M."/>
            <person name="Brown D.W."/>
            <person name="Naumann T.A."/>
            <person name="Divon H.H."/>
            <person name="Lysoe E."/>
            <person name="Uhlig S."/>
            <person name="Proctor R.H."/>
        </authorList>
    </citation>
    <scope>NUCLEOTIDE SEQUENCE [LARGE SCALE GENOMIC DNA]</scope>
    <source>
        <strain evidence="2 3">NRRL 25214</strain>
    </source>
</reference>
<gene>
    <name evidence="2" type="ORF">FANTH_12371</name>
</gene>
<evidence type="ECO:0000313" key="3">
    <source>
        <dbReference type="Proteomes" id="UP000573603"/>
    </source>
</evidence>
<feature type="region of interest" description="Disordered" evidence="1">
    <location>
        <begin position="268"/>
        <end position="310"/>
    </location>
</feature>
<proteinExistence type="predicted"/>
<feature type="compositionally biased region" description="Polar residues" evidence="1">
    <location>
        <begin position="282"/>
        <end position="310"/>
    </location>
</feature>
<dbReference type="AlphaFoldDB" id="A0A8H5DS89"/>
<accession>A0A8H5DS89</accession>
<name>A0A8H5DS89_9HYPO</name>
<protein>
    <submittedName>
        <fullName evidence="2">Uncharacterized protein</fullName>
    </submittedName>
</protein>